<evidence type="ECO:0000256" key="12">
    <source>
        <dbReference type="ARBA" id="ARBA00022842"/>
    </source>
</evidence>
<evidence type="ECO:0000256" key="3">
    <source>
        <dbReference type="ARBA" id="ARBA00004669"/>
    </source>
</evidence>
<evidence type="ECO:0000256" key="13">
    <source>
        <dbReference type="ARBA" id="ARBA00048811"/>
    </source>
</evidence>
<keyword evidence="7 15" id="KW-0328">Glycosyltransferase</keyword>
<evidence type="ECO:0000256" key="1">
    <source>
        <dbReference type="ARBA" id="ARBA00001946"/>
    </source>
</evidence>
<keyword evidence="12 15" id="KW-0460">Magnesium</keyword>
<dbReference type="PANTHER" id="PTHR43340">
    <property type="entry name" value="HYPOXANTHINE-GUANINE PHOSPHORIBOSYLTRANSFERASE"/>
    <property type="match status" value="1"/>
</dbReference>
<evidence type="ECO:0000256" key="4">
    <source>
        <dbReference type="ARBA" id="ARBA00008391"/>
    </source>
</evidence>
<keyword evidence="18" id="KW-1185">Reference proteome</keyword>
<dbReference type="SUPFAM" id="SSF53271">
    <property type="entry name" value="PRTase-like"/>
    <property type="match status" value="1"/>
</dbReference>
<evidence type="ECO:0000256" key="5">
    <source>
        <dbReference type="ARBA" id="ARBA00011895"/>
    </source>
</evidence>
<evidence type="ECO:0000256" key="2">
    <source>
        <dbReference type="ARBA" id="ARBA00004496"/>
    </source>
</evidence>
<comment type="caution">
    <text evidence="17">The sequence shown here is derived from an EMBL/GenBank/DDBJ whole genome shotgun (WGS) entry which is preliminary data.</text>
</comment>
<keyword evidence="10 15" id="KW-0660">Purine salvage</keyword>
<dbReference type="RefSeq" id="WP_290246952.1">
    <property type="nucleotide sequence ID" value="NZ_JAUFQT010000001.1"/>
</dbReference>
<evidence type="ECO:0000256" key="14">
    <source>
        <dbReference type="ARBA" id="ARBA00049402"/>
    </source>
</evidence>
<evidence type="ECO:0000259" key="16">
    <source>
        <dbReference type="Pfam" id="PF00156"/>
    </source>
</evidence>
<proteinExistence type="inferred from homology"/>
<comment type="cofactor">
    <cofactor evidence="1 15">
        <name>Mg(2+)</name>
        <dbReference type="ChEBI" id="CHEBI:18420"/>
    </cofactor>
</comment>
<keyword evidence="11 15" id="KW-0547">Nucleotide-binding</keyword>
<dbReference type="InterPro" id="IPR000836">
    <property type="entry name" value="PRTase_dom"/>
</dbReference>
<dbReference type="PANTHER" id="PTHR43340:SF1">
    <property type="entry name" value="HYPOXANTHINE PHOSPHORIBOSYLTRANSFERASE"/>
    <property type="match status" value="1"/>
</dbReference>
<reference evidence="17 18" key="1">
    <citation type="submission" date="2024-09" db="EMBL/GenBank/DDBJ databases">
        <authorList>
            <person name="Sun Q."/>
            <person name="Mori K."/>
        </authorList>
    </citation>
    <scope>NUCLEOTIDE SEQUENCE [LARGE SCALE GENOMIC DNA]</scope>
    <source>
        <strain evidence="17 18">CECT 7682</strain>
    </source>
</reference>
<organism evidence="17 18">
    <name type="scientific">Echinicola jeungdonensis</name>
    <dbReference type="NCBI Taxonomy" id="709343"/>
    <lineage>
        <taxon>Bacteria</taxon>
        <taxon>Pseudomonadati</taxon>
        <taxon>Bacteroidota</taxon>
        <taxon>Cytophagia</taxon>
        <taxon>Cytophagales</taxon>
        <taxon>Cyclobacteriaceae</taxon>
        <taxon>Echinicola</taxon>
    </lineage>
</organism>
<dbReference type="InterPro" id="IPR005904">
    <property type="entry name" value="Hxn_phspho_trans"/>
</dbReference>
<comment type="catalytic activity">
    <reaction evidence="14">
        <text>IMP + diphosphate = hypoxanthine + 5-phospho-alpha-D-ribose 1-diphosphate</text>
        <dbReference type="Rhea" id="RHEA:17973"/>
        <dbReference type="ChEBI" id="CHEBI:17368"/>
        <dbReference type="ChEBI" id="CHEBI:33019"/>
        <dbReference type="ChEBI" id="CHEBI:58017"/>
        <dbReference type="ChEBI" id="CHEBI:58053"/>
        <dbReference type="EC" id="2.4.2.8"/>
    </reaction>
    <physiologicalReaction direction="right-to-left" evidence="14">
        <dbReference type="Rhea" id="RHEA:17975"/>
    </physiologicalReaction>
</comment>
<dbReference type="CDD" id="cd06223">
    <property type="entry name" value="PRTases_typeI"/>
    <property type="match status" value="1"/>
</dbReference>
<keyword evidence="8 15" id="KW-0808">Transferase</keyword>
<evidence type="ECO:0000313" key="18">
    <source>
        <dbReference type="Proteomes" id="UP001589654"/>
    </source>
</evidence>
<comment type="pathway">
    <text evidence="3 15">Purine metabolism; IMP biosynthesis via salvage pathway; IMP from hypoxanthine: step 1/1.</text>
</comment>
<comment type="similarity">
    <text evidence="4 15">Belongs to the purine/pyrimidine phosphoribosyltransferase family.</text>
</comment>
<comment type="subcellular location">
    <subcellularLocation>
        <location evidence="2 15">Cytoplasm</location>
    </subcellularLocation>
</comment>
<evidence type="ECO:0000313" key="17">
    <source>
        <dbReference type="EMBL" id="MFB9210709.1"/>
    </source>
</evidence>
<protein>
    <recommendedName>
        <fullName evidence="5 15">Hypoxanthine phosphoribosyltransferase</fullName>
        <ecNumber evidence="5 15">2.4.2.8</ecNumber>
    </recommendedName>
</protein>
<evidence type="ECO:0000256" key="15">
    <source>
        <dbReference type="RuleBase" id="RU364099"/>
    </source>
</evidence>
<sequence>MITLKDKQFVSFIPEEDLKKRVAELGDQLTTDYKGKTPLVIGVLNGSFMFLSDLLKKIDLEVEVSFVKISSYESMSSTGKINGLIGLNEELEGREVLIVEDIVDTGRSIEHMLKAVKEKKPKNVAVVSLLFKPKALRAPVDVEYIGFEIPNKFVVGYGMDYEGVGRNIKEIYQLK</sequence>
<evidence type="ECO:0000256" key="10">
    <source>
        <dbReference type="ARBA" id="ARBA00022726"/>
    </source>
</evidence>
<dbReference type="NCBIfam" id="TIGR01203">
    <property type="entry name" value="HGPRTase"/>
    <property type="match status" value="1"/>
</dbReference>
<dbReference type="InterPro" id="IPR029057">
    <property type="entry name" value="PRTase-like"/>
</dbReference>
<name>A0ABV5J1M3_9BACT</name>
<dbReference type="Proteomes" id="UP001589654">
    <property type="component" value="Unassembled WGS sequence"/>
</dbReference>
<evidence type="ECO:0000256" key="7">
    <source>
        <dbReference type="ARBA" id="ARBA00022676"/>
    </source>
</evidence>
<dbReference type="EC" id="2.4.2.8" evidence="5 15"/>
<keyword evidence="9 15" id="KW-0479">Metal-binding</keyword>
<dbReference type="Gene3D" id="3.40.50.2020">
    <property type="match status" value="1"/>
</dbReference>
<keyword evidence="6 15" id="KW-0963">Cytoplasm</keyword>
<evidence type="ECO:0000256" key="11">
    <source>
        <dbReference type="ARBA" id="ARBA00022741"/>
    </source>
</evidence>
<dbReference type="GO" id="GO:0016757">
    <property type="term" value="F:glycosyltransferase activity"/>
    <property type="evidence" value="ECO:0007669"/>
    <property type="project" value="UniProtKB-KW"/>
</dbReference>
<evidence type="ECO:0000256" key="9">
    <source>
        <dbReference type="ARBA" id="ARBA00022723"/>
    </source>
</evidence>
<dbReference type="EMBL" id="JBHMEW010000008">
    <property type="protein sequence ID" value="MFB9210709.1"/>
    <property type="molecule type" value="Genomic_DNA"/>
</dbReference>
<feature type="domain" description="Phosphoribosyltransferase" evidence="16">
    <location>
        <begin position="18"/>
        <end position="161"/>
    </location>
</feature>
<accession>A0ABV5J1M3</accession>
<gene>
    <name evidence="17" type="primary">hpt</name>
    <name evidence="17" type="ORF">ACFFUR_02760</name>
</gene>
<evidence type="ECO:0000256" key="8">
    <source>
        <dbReference type="ARBA" id="ARBA00022679"/>
    </source>
</evidence>
<comment type="catalytic activity">
    <reaction evidence="13">
        <text>GMP + diphosphate = guanine + 5-phospho-alpha-D-ribose 1-diphosphate</text>
        <dbReference type="Rhea" id="RHEA:25424"/>
        <dbReference type="ChEBI" id="CHEBI:16235"/>
        <dbReference type="ChEBI" id="CHEBI:33019"/>
        <dbReference type="ChEBI" id="CHEBI:58017"/>
        <dbReference type="ChEBI" id="CHEBI:58115"/>
        <dbReference type="EC" id="2.4.2.8"/>
    </reaction>
    <physiologicalReaction direction="right-to-left" evidence="13">
        <dbReference type="Rhea" id="RHEA:25426"/>
    </physiologicalReaction>
</comment>
<dbReference type="Pfam" id="PF00156">
    <property type="entry name" value="Pribosyltran"/>
    <property type="match status" value="1"/>
</dbReference>
<evidence type="ECO:0000256" key="6">
    <source>
        <dbReference type="ARBA" id="ARBA00022490"/>
    </source>
</evidence>
<dbReference type="InterPro" id="IPR050408">
    <property type="entry name" value="HGPRT"/>
</dbReference>